<dbReference type="Gene3D" id="3.40.50.300">
    <property type="entry name" value="P-loop containing nucleotide triphosphate hydrolases"/>
    <property type="match status" value="1"/>
</dbReference>
<dbReference type="SUPFAM" id="SSF52540">
    <property type="entry name" value="P-loop containing nucleoside triphosphate hydrolases"/>
    <property type="match status" value="1"/>
</dbReference>
<dbReference type="Pfam" id="PF00664">
    <property type="entry name" value="ABC_membrane"/>
    <property type="match status" value="1"/>
</dbReference>
<dbReference type="GO" id="GO:0005886">
    <property type="term" value="C:plasma membrane"/>
    <property type="evidence" value="ECO:0007669"/>
    <property type="project" value="UniProtKB-SubCell"/>
</dbReference>
<feature type="transmembrane region" description="Helical" evidence="10">
    <location>
        <begin position="172"/>
        <end position="192"/>
    </location>
</feature>
<dbReference type="Gene3D" id="1.20.1560.10">
    <property type="entry name" value="ABC transporter type 1, transmembrane domain"/>
    <property type="match status" value="1"/>
</dbReference>
<evidence type="ECO:0000256" key="2">
    <source>
        <dbReference type="ARBA" id="ARBA00005417"/>
    </source>
</evidence>
<evidence type="ECO:0000256" key="3">
    <source>
        <dbReference type="ARBA" id="ARBA00022448"/>
    </source>
</evidence>
<gene>
    <name evidence="13" type="ORF">FY036_17890</name>
</gene>
<comment type="similarity">
    <text evidence="2">Belongs to the ABC transporter superfamily.</text>
</comment>
<proteinExistence type="inferred from homology"/>
<dbReference type="PROSITE" id="PS50893">
    <property type="entry name" value="ABC_TRANSPORTER_2"/>
    <property type="match status" value="1"/>
</dbReference>
<dbReference type="InterPro" id="IPR027417">
    <property type="entry name" value="P-loop_NTPase"/>
</dbReference>
<evidence type="ECO:0000256" key="10">
    <source>
        <dbReference type="SAM" id="Phobius"/>
    </source>
</evidence>
<dbReference type="OrthoDB" id="9804259at2"/>
<dbReference type="InterPro" id="IPR011527">
    <property type="entry name" value="ABC1_TM_dom"/>
</dbReference>
<evidence type="ECO:0000256" key="6">
    <source>
        <dbReference type="ARBA" id="ARBA00022741"/>
    </source>
</evidence>
<dbReference type="Pfam" id="PF00005">
    <property type="entry name" value="ABC_tran"/>
    <property type="match status" value="1"/>
</dbReference>
<dbReference type="PROSITE" id="PS00211">
    <property type="entry name" value="ABC_TRANSPORTER_1"/>
    <property type="match status" value="1"/>
</dbReference>
<keyword evidence="9 10" id="KW-0472">Membrane</keyword>
<dbReference type="GO" id="GO:0034040">
    <property type="term" value="F:ATPase-coupled lipid transmembrane transporter activity"/>
    <property type="evidence" value="ECO:0007669"/>
    <property type="project" value="TreeGrafter"/>
</dbReference>
<evidence type="ECO:0000256" key="1">
    <source>
        <dbReference type="ARBA" id="ARBA00004651"/>
    </source>
</evidence>
<keyword evidence="7 13" id="KW-0067">ATP-binding</keyword>
<dbReference type="InterPro" id="IPR003439">
    <property type="entry name" value="ABC_transporter-like_ATP-bd"/>
</dbReference>
<keyword evidence="8 10" id="KW-1133">Transmembrane helix</keyword>
<dbReference type="SMART" id="SM00382">
    <property type="entry name" value="AAA"/>
    <property type="match status" value="1"/>
</dbReference>
<dbReference type="AlphaFoldDB" id="A0A5D4GQZ5"/>
<feature type="domain" description="ABC transmembrane type-1" evidence="12">
    <location>
        <begin position="43"/>
        <end position="340"/>
    </location>
</feature>
<dbReference type="GO" id="GO:0016887">
    <property type="term" value="F:ATP hydrolysis activity"/>
    <property type="evidence" value="ECO:0007669"/>
    <property type="project" value="InterPro"/>
</dbReference>
<evidence type="ECO:0000256" key="4">
    <source>
        <dbReference type="ARBA" id="ARBA00022475"/>
    </source>
</evidence>
<dbReference type="InterPro" id="IPR039421">
    <property type="entry name" value="Type_1_exporter"/>
</dbReference>
<evidence type="ECO:0000259" key="12">
    <source>
        <dbReference type="PROSITE" id="PS50929"/>
    </source>
</evidence>
<dbReference type="Proteomes" id="UP000323258">
    <property type="component" value="Unassembled WGS sequence"/>
</dbReference>
<protein>
    <submittedName>
        <fullName evidence="13">ABC transporter ATP-binding protein</fullName>
    </submittedName>
</protein>
<dbReference type="InterPro" id="IPR003593">
    <property type="entry name" value="AAA+_ATPase"/>
</dbReference>
<feature type="transmembrane region" description="Helical" evidence="10">
    <location>
        <begin position="198"/>
        <end position="215"/>
    </location>
</feature>
<comment type="subcellular location">
    <subcellularLocation>
        <location evidence="1">Cell membrane</location>
        <topology evidence="1">Multi-pass membrane protein</topology>
    </subcellularLocation>
</comment>
<dbReference type="FunFam" id="3.40.50.300:FF:000299">
    <property type="entry name" value="ABC transporter ATP-binding protein/permease"/>
    <property type="match status" value="1"/>
</dbReference>
<feature type="transmembrane region" description="Helical" evidence="10">
    <location>
        <begin position="42"/>
        <end position="67"/>
    </location>
</feature>
<evidence type="ECO:0000256" key="8">
    <source>
        <dbReference type="ARBA" id="ARBA00022989"/>
    </source>
</evidence>
<dbReference type="PANTHER" id="PTHR24221">
    <property type="entry name" value="ATP-BINDING CASSETTE SUB-FAMILY B"/>
    <property type="match status" value="1"/>
</dbReference>
<evidence type="ECO:0000256" key="5">
    <source>
        <dbReference type="ARBA" id="ARBA00022692"/>
    </source>
</evidence>
<sequence length="621" mass="67601">MGKAALAEAPPLATESSPPGTYSVRDIAAFARFVLADGRRRIAIAIAFLVLASLTEGFSILLLIPILHSAAGSGADFAVRIPSIHLPGWTTPALEFPLGVALAALLLLVIAQAGFNRVKSVYMAALLDDFVNGVRMRLFESIGRARWGVFGTMRSADVEHALNSDIERVQGAAYYLILLAQVGVLLSAYLLISLLISVPMTLVAMAVGCVIFVTLRPFRRRAALHGHTITTNRKDQFRIVSEFLHGLKLAKSMNAEELYFDRLRNTLTRIRNDNARYVGLSTVATALFQIASAVSVCIVVYVALMIYRLSLAETVVLLLVFMRIAPRFMETQTYVQQIVMNLPAFHATEAVRAKFDAAREPAGRPGVDEAARFDPKKEIKVRDLTFGYDASARRPAIEGVTFSMPANGITALIGPSGSGKSTIADLLMGLIEPASGAIEIDGRPLDQSLMRAWRAHVAYVSQDVFLLHDTIAANLRLAAPEAGEDEMWEALRLAMAAPFVERLDKGLQTVIGDRGARLSGGERQRIALARALLRKPALLILDEATSAIDWQNQTVIAQSIKALRGRMTILTIAHRPSMISFADRVIAIENGRVVESGRFDKLSKDPHSQLSRLLAGEQAST</sequence>
<evidence type="ECO:0000313" key="13">
    <source>
        <dbReference type="EMBL" id="TYR30584.1"/>
    </source>
</evidence>
<keyword evidence="4" id="KW-1003">Cell membrane</keyword>
<keyword evidence="3" id="KW-0813">Transport</keyword>
<keyword evidence="5 10" id="KW-0812">Transmembrane</keyword>
<comment type="caution">
    <text evidence="13">The sequence shown here is derived from an EMBL/GenBank/DDBJ whole genome shotgun (WGS) entry which is preliminary data.</text>
</comment>
<dbReference type="PROSITE" id="PS50929">
    <property type="entry name" value="ABC_TM1F"/>
    <property type="match status" value="1"/>
</dbReference>
<dbReference type="InterPro" id="IPR017871">
    <property type="entry name" value="ABC_transporter-like_CS"/>
</dbReference>
<organism evidence="13 14">
    <name type="scientific">Neoaquamicrobium microcysteis</name>
    <dbReference type="NCBI Taxonomy" id="2682781"/>
    <lineage>
        <taxon>Bacteria</taxon>
        <taxon>Pseudomonadati</taxon>
        <taxon>Pseudomonadota</taxon>
        <taxon>Alphaproteobacteria</taxon>
        <taxon>Hyphomicrobiales</taxon>
        <taxon>Phyllobacteriaceae</taxon>
        <taxon>Neoaquamicrobium</taxon>
    </lineage>
</organism>
<dbReference type="RefSeq" id="WP_148916120.1">
    <property type="nucleotide sequence ID" value="NZ_VSZS01000066.1"/>
</dbReference>
<dbReference type="GO" id="GO:0005524">
    <property type="term" value="F:ATP binding"/>
    <property type="evidence" value="ECO:0007669"/>
    <property type="project" value="UniProtKB-KW"/>
</dbReference>
<evidence type="ECO:0000313" key="14">
    <source>
        <dbReference type="Proteomes" id="UP000323258"/>
    </source>
</evidence>
<evidence type="ECO:0000256" key="9">
    <source>
        <dbReference type="ARBA" id="ARBA00023136"/>
    </source>
</evidence>
<feature type="domain" description="ABC transporter" evidence="11">
    <location>
        <begin position="379"/>
        <end position="615"/>
    </location>
</feature>
<accession>A0A5D4GQZ5</accession>
<reference evidence="13 14" key="1">
    <citation type="submission" date="2019-08" db="EMBL/GenBank/DDBJ databases">
        <authorList>
            <person name="Seo Y.L."/>
        </authorList>
    </citation>
    <scope>NUCLEOTIDE SEQUENCE [LARGE SCALE GENOMIC DNA]</scope>
    <source>
        <strain evidence="13 14">MaA-C15</strain>
    </source>
</reference>
<dbReference type="InterPro" id="IPR036640">
    <property type="entry name" value="ABC1_TM_sf"/>
</dbReference>
<feature type="transmembrane region" description="Helical" evidence="10">
    <location>
        <begin position="96"/>
        <end position="115"/>
    </location>
</feature>
<dbReference type="GO" id="GO:0140359">
    <property type="term" value="F:ABC-type transporter activity"/>
    <property type="evidence" value="ECO:0007669"/>
    <property type="project" value="InterPro"/>
</dbReference>
<keyword evidence="14" id="KW-1185">Reference proteome</keyword>
<evidence type="ECO:0000259" key="11">
    <source>
        <dbReference type="PROSITE" id="PS50893"/>
    </source>
</evidence>
<dbReference type="PANTHER" id="PTHR24221:SF654">
    <property type="entry name" value="ATP-BINDING CASSETTE SUB-FAMILY B MEMBER 6"/>
    <property type="match status" value="1"/>
</dbReference>
<name>A0A5D4GQZ5_9HYPH</name>
<evidence type="ECO:0000256" key="7">
    <source>
        <dbReference type="ARBA" id="ARBA00022840"/>
    </source>
</evidence>
<feature type="transmembrane region" description="Helical" evidence="10">
    <location>
        <begin position="277"/>
        <end position="301"/>
    </location>
</feature>
<reference evidence="13 14" key="2">
    <citation type="submission" date="2019-09" db="EMBL/GenBank/DDBJ databases">
        <title>Mesorhizobium sp. MaA-C15 isolated from Microcystis aeruginosa.</title>
        <authorList>
            <person name="Jeong S.E."/>
            <person name="Jin H.M."/>
            <person name="Jeon C.O."/>
        </authorList>
    </citation>
    <scope>NUCLEOTIDE SEQUENCE [LARGE SCALE GENOMIC DNA]</scope>
    <source>
        <strain evidence="13 14">MaA-C15</strain>
    </source>
</reference>
<dbReference type="EMBL" id="VSZS01000066">
    <property type="protein sequence ID" value="TYR30584.1"/>
    <property type="molecule type" value="Genomic_DNA"/>
</dbReference>
<dbReference type="SUPFAM" id="SSF90123">
    <property type="entry name" value="ABC transporter transmembrane region"/>
    <property type="match status" value="1"/>
</dbReference>
<keyword evidence="6" id="KW-0547">Nucleotide-binding</keyword>